<dbReference type="GO" id="GO:0016887">
    <property type="term" value="F:ATP hydrolysis activity"/>
    <property type="evidence" value="ECO:0007669"/>
    <property type="project" value="InterPro"/>
</dbReference>
<dbReference type="InterPro" id="IPR019489">
    <property type="entry name" value="Clp_ATPase_C"/>
</dbReference>
<dbReference type="PANTHER" id="PTHR11638:SF86">
    <property type="entry name" value="CHAPERONE PROTEIN CLPB4, MITOCHONDRIAL"/>
    <property type="match status" value="1"/>
</dbReference>
<comment type="caution">
    <text evidence="4">The sequence shown here is derived from an EMBL/GenBank/DDBJ whole genome shotgun (WGS) entry which is preliminary data.</text>
</comment>
<evidence type="ECO:0000256" key="2">
    <source>
        <dbReference type="ARBA" id="ARBA00022840"/>
    </source>
</evidence>
<dbReference type="Proteomes" id="UP001280121">
    <property type="component" value="Unassembled WGS sequence"/>
</dbReference>
<evidence type="ECO:0000256" key="1">
    <source>
        <dbReference type="ARBA" id="ARBA00022741"/>
    </source>
</evidence>
<feature type="domain" description="Clp ATPase C-terminal" evidence="3">
    <location>
        <begin position="98"/>
        <end position="187"/>
    </location>
</feature>
<evidence type="ECO:0000259" key="3">
    <source>
        <dbReference type="SMART" id="SM01086"/>
    </source>
</evidence>
<dbReference type="GO" id="GO:0034605">
    <property type="term" value="P:cellular response to heat"/>
    <property type="evidence" value="ECO:0007669"/>
    <property type="project" value="TreeGrafter"/>
</dbReference>
<dbReference type="PANTHER" id="PTHR11638">
    <property type="entry name" value="ATP-DEPENDENT CLP PROTEASE"/>
    <property type="match status" value="1"/>
</dbReference>
<dbReference type="SUPFAM" id="SSF52540">
    <property type="entry name" value="P-loop containing nucleoside triphosphate hydrolases"/>
    <property type="match status" value="1"/>
</dbReference>
<dbReference type="InterPro" id="IPR027417">
    <property type="entry name" value="P-loop_NTPase"/>
</dbReference>
<keyword evidence="5" id="KW-1185">Reference proteome</keyword>
<evidence type="ECO:0000313" key="5">
    <source>
        <dbReference type="Proteomes" id="UP001280121"/>
    </source>
</evidence>
<dbReference type="PRINTS" id="PR00300">
    <property type="entry name" value="CLPPROTEASEA"/>
</dbReference>
<dbReference type="Gene3D" id="1.10.8.60">
    <property type="match status" value="1"/>
</dbReference>
<dbReference type="InterPro" id="IPR003959">
    <property type="entry name" value="ATPase_AAA_core"/>
</dbReference>
<protein>
    <recommendedName>
        <fullName evidence="3">Clp ATPase C-terminal domain-containing protein</fullName>
    </recommendedName>
</protein>
<accession>A0AAE0CQM7</accession>
<evidence type="ECO:0000313" key="4">
    <source>
        <dbReference type="EMBL" id="KAK2659323.1"/>
    </source>
</evidence>
<gene>
    <name evidence="4" type="ORF">Ddye_005856</name>
</gene>
<reference evidence="4" key="1">
    <citation type="journal article" date="2023" name="Plant J.">
        <title>Genome sequences and population genomics provide insights into the demographic history, inbreeding, and mutation load of two 'living fossil' tree species of Dipteronia.</title>
        <authorList>
            <person name="Feng Y."/>
            <person name="Comes H.P."/>
            <person name="Chen J."/>
            <person name="Zhu S."/>
            <person name="Lu R."/>
            <person name="Zhang X."/>
            <person name="Li P."/>
            <person name="Qiu J."/>
            <person name="Olsen K.M."/>
            <person name="Qiu Y."/>
        </authorList>
    </citation>
    <scope>NUCLEOTIDE SEQUENCE</scope>
    <source>
        <strain evidence="4">KIB01</strain>
    </source>
</reference>
<dbReference type="GO" id="GO:0005524">
    <property type="term" value="F:ATP binding"/>
    <property type="evidence" value="ECO:0007669"/>
    <property type="project" value="UniProtKB-KW"/>
</dbReference>
<organism evidence="4 5">
    <name type="scientific">Dipteronia dyeriana</name>
    <dbReference type="NCBI Taxonomy" id="168575"/>
    <lineage>
        <taxon>Eukaryota</taxon>
        <taxon>Viridiplantae</taxon>
        <taxon>Streptophyta</taxon>
        <taxon>Embryophyta</taxon>
        <taxon>Tracheophyta</taxon>
        <taxon>Spermatophyta</taxon>
        <taxon>Magnoliopsida</taxon>
        <taxon>eudicotyledons</taxon>
        <taxon>Gunneridae</taxon>
        <taxon>Pentapetalae</taxon>
        <taxon>rosids</taxon>
        <taxon>malvids</taxon>
        <taxon>Sapindales</taxon>
        <taxon>Sapindaceae</taxon>
        <taxon>Hippocastanoideae</taxon>
        <taxon>Acereae</taxon>
        <taxon>Dipteronia</taxon>
    </lineage>
</organism>
<dbReference type="SMART" id="SM01086">
    <property type="entry name" value="ClpB_D2-small"/>
    <property type="match status" value="1"/>
</dbReference>
<dbReference type="InterPro" id="IPR050130">
    <property type="entry name" value="ClpA_ClpB"/>
</dbReference>
<sequence>MLEEVVVGQDIAIKSVVAAIRCYKTGNQPIDSFMFMGSTGVGKIELAKALACRLFNTENALVRIDMNKYIKKHAVSRLVGAPSGYVGYEEEFDEYIVFQPLDSKQIVEIELKQVQDRFKQRKKIDLHYTKGVVELLGTLELDFNFGAKPVNSVIQRLIENQLIMGGLRGDFKEGDSIMVDVDGSPVAKYLPAKKKIRQEIG</sequence>
<name>A0AAE0CQM7_9ROSI</name>
<dbReference type="EMBL" id="JANJYI010000002">
    <property type="protein sequence ID" value="KAK2659323.1"/>
    <property type="molecule type" value="Genomic_DNA"/>
</dbReference>
<dbReference type="InterPro" id="IPR001270">
    <property type="entry name" value="ClpA/B"/>
</dbReference>
<keyword evidence="2" id="KW-0067">ATP-binding</keyword>
<proteinExistence type="predicted"/>
<dbReference type="AlphaFoldDB" id="A0AAE0CQM7"/>
<dbReference type="Pfam" id="PF10431">
    <property type="entry name" value="ClpB_D2-small"/>
    <property type="match status" value="1"/>
</dbReference>
<dbReference type="GO" id="GO:0005737">
    <property type="term" value="C:cytoplasm"/>
    <property type="evidence" value="ECO:0007669"/>
    <property type="project" value="TreeGrafter"/>
</dbReference>
<dbReference type="Gene3D" id="3.40.50.300">
    <property type="entry name" value="P-loop containing nucleotide triphosphate hydrolases"/>
    <property type="match status" value="1"/>
</dbReference>
<dbReference type="Pfam" id="PF07724">
    <property type="entry name" value="AAA_2"/>
    <property type="match status" value="1"/>
</dbReference>
<keyword evidence="1" id="KW-0547">Nucleotide-binding</keyword>